<name>A0A7X2Z8H9_9BACL</name>
<dbReference type="Gene3D" id="3.90.850.10">
    <property type="entry name" value="Fumarylacetoacetase-like, C-terminal domain"/>
    <property type="match status" value="1"/>
</dbReference>
<dbReference type="GO" id="GO:0003824">
    <property type="term" value="F:catalytic activity"/>
    <property type="evidence" value="ECO:0007669"/>
    <property type="project" value="InterPro"/>
</dbReference>
<gene>
    <name evidence="1" type="ORF">GNP93_06225</name>
</gene>
<accession>A0A7X2Z8H9</accession>
<organism evidence="1 2">
    <name type="scientific">Paenibacillus validus</name>
    <dbReference type="NCBI Taxonomy" id="44253"/>
    <lineage>
        <taxon>Bacteria</taxon>
        <taxon>Bacillati</taxon>
        <taxon>Bacillota</taxon>
        <taxon>Bacilli</taxon>
        <taxon>Bacillales</taxon>
        <taxon>Paenibacillaceae</taxon>
        <taxon>Paenibacillus</taxon>
    </lineage>
</organism>
<dbReference type="RefSeq" id="WP_155614259.1">
    <property type="nucleotide sequence ID" value="NZ_WNZX01000003.1"/>
</dbReference>
<dbReference type="SUPFAM" id="SSF56529">
    <property type="entry name" value="FAH"/>
    <property type="match status" value="1"/>
</dbReference>
<dbReference type="AlphaFoldDB" id="A0A7X2Z8H9"/>
<sequence>MRHLIEIHGATKPQCIWTQTCNRFHFDRLDWPNIGLVLERNGNVTGTAAGAAVLGHPARADAWLANKWSEYLIIEDQFAKIIIAHVA</sequence>
<dbReference type="InterPro" id="IPR036663">
    <property type="entry name" value="Fumarylacetoacetase_C_sf"/>
</dbReference>
<evidence type="ECO:0000313" key="1">
    <source>
        <dbReference type="EMBL" id="MUG70273.1"/>
    </source>
</evidence>
<proteinExistence type="predicted"/>
<comment type="caution">
    <text evidence="1">The sequence shown here is derived from an EMBL/GenBank/DDBJ whole genome shotgun (WGS) entry which is preliminary data.</text>
</comment>
<keyword evidence="2" id="KW-1185">Reference proteome</keyword>
<evidence type="ECO:0000313" key="2">
    <source>
        <dbReference type="Proteomes" id="UP000450917"/>
    </source>
</evidence>
<reference evidence="1 2" key="1">
    <citation type="submission" date="2019-11" db="EMBL/GenBank/DDBJ databases">
        <title>Draft genome sequences of five Paenibacillus species of dairy origin.</title>
        <authorList>
            <person name="Olajide A.M."/>
            <person name="Chen S."/>
            <person name="Lapointe G."/>
        </authorList>
    </citation>
    <scope>NUCLEOTIDE SEQUENCE [LARGE SCALE GENOMIC DNA]</scope>
    <source>
        <strain evidence="1 2">2CS3</strain>
    </source>
</reference>
<dbReference type="Proteomes" id="UP000450917">
    <property type="component" value="Unassembled WGS sequence"/>
</dbReference>
<protein>
    <submittedName>
        <fullName evidence="1">Uncharacterized protein</fullName>
    </submittedName>
</protein>
<dbReference type="EMBL" id="WNZX01000003">
    <property type="protein sequence ID" value="MUG70273.1"/>
    <property type="molecule type" value="Genomic_DNA"/>
</dbReference>